<dbReference type="PATRIC" id="fig|1461584.3.peg.90"/>
<evidence type="ECO:0000313" key="1">
    <source>
        <dbReference type="EMBL" id="CEA06719.1"/>
    </source>
</evidence>
<protein>
    <submittedName>
        <fullName evidence="1">Uncharacterized protein</fullName>
    </submittedName>
</protein>
<gene>
    <name evidence="1" type="ORF">BN1051_00093</name>
</gene>
<proteinExistence type="predicted"/>
<accession>A0A078MKD9</accession>
<dbReference type="EMBL" id="LN483070">
    <property type="protein sequence ID" value="CEA06719.1"/>
    <property type="molecule type" value="Genomic_DNA"/>
</dbReference>
<sequence>MADPELNGEVEDDQVQEDLNALVGTALGVAQEQLEAVGAFLPAALAVQKEDGELRMIAVSPEDSDEELDADAMIGDLYTVLLEQRDQYRAVAVFSDVHLPEEQTDGIHVVTEHSAGVCIGAVQPYSELDGEWTFADPQWESGDPRIWAED</sequence>
<reference evidence="1" key="1">
    <citation type="submission" date="2014-07" db="EMBL/GenBank/DDBJ databases">
        <authorList>
            <person name="Urmite Genomes Urmite Genomes"/>
        </authorList>
    </citation>
    <scope>NUCLEOTIDE SEQUENCE</scope>
    <source>
        <strain evidence="1">11W110_air</strain>
    </source>
</reference>
<organism evidence="1">
    <name type="scientific">Arthrobacter saudimassiliensis</name>
    <dbReference type="NCBI Taxonomy" id="1461584"/>
    <lineage>
        <taxon>Bacteria</taxon>
        <taxon>Bacillati</taxon>
        <taxon>Actinomycetota</taxon>
        <taxon>Actinomycetes</taxon>
        <taxon>Micrococcales</taxon>
        <taxon>Micrococcaceae</taxon>
        <taxon>Arthrobacter</taxon>
    </lineage>
</organism>
<dbReference type="AlphaFoldDB" id="A0A078MKD9"/>
<name>A0A078MKD9_9MICC</name>